<dbReference type="AlphaFoldDB" id="A0A0C2SNG9"/>
<sequence length="372" mass="41563">METALAVLTRCLLETSPSFRMPSVDLTLGPMLIGTFMNMILYGILIVQTLFYIQTYKKDTTWIKYLVIYLFIAETINTGCDIAMMYQPLILEFGQPPMNFPIMFASEPILIVAISTPIQLFFAWRIRKLTKMIVLPCFICLLALVSLGGGTWTTVKLVVIKLFSRKPELHEPALIWFISSCIADVLITAVLVFSLSKRKTGFASTDDAISKIIRMTVQTGLLTSLFAIGDVVFFMTLPHTALNFLWDLALSKLYTNCLLSTLNARANLNNTTSISRGQQVLSSETATFGRKPNDGFLDLGHAEVRPFSDNVSDIDKPQQAGSRSSYFELNETQSPQKTMFDATSSFSRQDVEYGITVIETDPPQQGYIGYAH</sequence>
<dbReference type="OrthoDB" id="3265526at2759"/>
<evidence type="ECO:0000256" key="1">
    <source>
        <dbReference type="SAM" id="Phobius"/>
    </source>
</evidence>
<name>A0A0C2SNG9_AMAMK</name>
<evidence type="ECO:0000313" key="4">
    <source>
        <dbReference type="Proteomes" id="UP000054549"/>
    </source>
</evidence>
<dbReference type="EMBL" id="KN818247">
    <property type="protein sequence ID" value="KIL64780.1"/>
    <property type="molecule type" value="Genomic_DNA"/>
</dbReference>
<dbReference type="InterPro" id="IPR045339">
    <property type="entry name" value="DUF6534"/>
</dbReference>
<feature type="transmembrane region" description="Helical" evidence="1">
    <location>
        <begin position="65"/>
        <end position="86"/>
    </location>
</feature>
<keyword evidence="4" id="KW-1185">Reference proteome</keyword>
<dbReference type="InParanoid" id="A0A0C2SNG9"/>
<feature type="transmembrane region" description="Helical" evidence="1">
    <location>
        <begin position="173"/>
        <end position="195"/>
    </location>
</feature>
<dbReference type="PANTHER" id="PTHR40465:SF1">
    <property type="entry name" value="DUF6534 DOMAIN-CONTAINING PROTEIN"/>
    <property type="match status" value="1"/>
</dbReference>
<keyword evidence="1" id="KW-0472">Membrane</keyword>
<gene>
    <name evidence="3" type="ORF">M378DRAFT_11317</name>
</gene>
<dbReference type="HOGENOM" id="CLU_046025_2_0_1"/>
<accession>A0A0C2SNG9</accession>
<protein>
    <recommendedName>
        <fullName evidence="2">DUF6534 domain-containing protein</fullName>
    </recommendedName>
</protein>
<reference evidence="3 4" key="1">
    <citation type="submission" date="2014-04" db="EMBL/GenBank/DDBJ databases">
        <title>Evolutionary Origins and Diversification of the Mycorrhizal Mutualists.</title>
        <authorList>
            <consortium name="DOE Joint Genome Institute"/>
            <consortium name="Mycorrhizal Genomics Consortium"/>
            <person name="Kohler A."/>
            <person name="Kuo A."/>
            <person name="Nagy L.G."/>
            <person name="Floudas D."/>
            <person name="Copeland A."/>
            <person name="Barry K.W."/>
            <person name="Cichocki N."/>
            <person name="Veneault-Fourrey C."/>
            <person name="LaButti K."/>
            <person name="Lindquist E.A."/>
            <person name="Lipzen A."/>
            <person name="Lundell T."/>
            <person name="Morin E."/>
            <person name="Murat C."/>
            <person name="Riley R."/>
            <person name="Ohm R."/>
            <person name="Sun H."/>
            <person name="Tunlid A."/>
            <person name="Henrissat B."/>
            <person name="Grigoriev I.V."/>
            <person name="Hibbett D.S."/>
            <person name="Martin F."/>
        </authorList>
    </citation>
    <scope>NUCLEOTIDE SEQUENCE [LARGE SCALE GENOMIC DNA]</scope>
    <source>
        <strain evidence="3 4">Koide BX008</strain>
    </source>
</reference>
<feature type="transmembrane region" description="Helical" evidence="1">
    <location>
        <begin position="133"/>
        <end position="153"/>
    </location>
</feature>
<keyword evidence="1" id="KW-1133">Transmembrane helix</keyword>
<proteinExistence type="predicted"/>
<evidence type="ECO:0000259" key="2">
    <source>
        <dbReference type="Pfam" id="PF20152"/>
    </source>
</evidence>
<dbReference type="Proteomes" id="UP000054549">
    <property type="component" value="Unassembled WGS sequence"/>
</dbReference>
<feature type="transmembrane region" description="Helical" evidence="1">
    <location>
        <begin position="216"/>
        <end position="237"/>
    </location>
</feature>
<dbReference type="STRING" id="946122.A0A0C2SNG9"/>
<organism evidence="3 4">
    <name type="scientific">Amanita muscaria (strain Koide BX008)</name>
    <dbReference type="NCBI Taxonomy" id="946122"/>
    <lineage>
        <taxon>Eukaryota</taxon>
        <taxon>Fungi</taxon>
        <taxon>Dikarya</taxon>
        <taxon>Basidiomycota</taxon>
        <taxon>Agaricomycotina</taxon>
        <taxon>Agaricomycetes</taxon>
        <taxon>Agaricomycetidae</taxon>
        <taxon>Agaricales</taxon>
        <taxon>Pluteineae</taxon>
        <taxon>Amanitaceae</taxon>
        <taxon>Amanita</taxon>
    </lineage>
</organism>
<evidence type="ECO:0000313" key="3">
    <source>
        <dbReference type="EMBL" id="KIL64780.1"/>
    </source>
</evidence>
<feature type="domain" description="DUF6534" evidence="2">
    <location>
        <begin position="180"/>
        <end position="266"/>
    </location>
</feature>
<dbReference type="Pfam" id="PF20152">
    <property type="entry name" value="DUF6534"/>
    <property type="match status" value="1"/>
</dbReference>
<feature type="transmembrane region" description="Helical" evidence="1">
    <location>
        <begin position="98"/>
        <end position="121"/>
    </location>
</feature>
<feature type="transmembrane region" description="Helical" evidence="1">
    <location>
        <begin position="30"/>
        <end position="53"/>
    </location>
</feature>
<keyword evidence="1" id="KW-0812">Transmembrane</keyword>
<dbReference type="PANTHER" id="PTHR40465">
    <property type="entry name" value="CHROMOSOME 1, WHOLE GENOME SHOTGUN SEQUENCE"/>
    <property type="match status" value="1"/>
</dbReference>